<protein>
    <recommendedName>
        <fullName evidence="1">Enhancer of mRNA-decapping protein 4 C-terminal domain-containing protein</fullName>
    </recommendedName>
</protein>
<evidence type="ECO:0000313" key="2">
    <source>
        <dbReference type="EMBL" id="CEK65527.1"/>
    </source>
</evidence>
<sequence>MKYLEEAVLNLDTAHTMTADHIPNVLGALIQRLRVAEGLSTDARKSRTIRMLIMAASSLLT</sequence>
<accession>A0A0B6ZAV0</accession>
<reference evidence="2" key="1">
    <citation type="submission" date="2014-12" db="EMBL/GenBank/DDBJ databases">
        <title>Insight into the proteome of Arion vulgaris.</title>
        <authorList>
            <person name="Aradska J."/>
            <person name="Bulat T."/>
            <person name="Smidak R."/>
            <person name="Sarate P."/>
            <person name="Gangsoo J."/>
            <person name="Sialana F."/>
            <person name="Bilban M."/>
            <person name="Lubec G."/>
        </authorList>
    </citation>
    <scope>NUCLEOTIDE SEQUENCE</scope>
    <source>
        <tissue evidence="2">Skin</tissue>
    </source>
</reference>
<gene>
    <name evidence="2" type="primary">ORF55348</name>
</gene>
<proteinExistence type="predicted"/>
<dbReference type="InterPro" id="IPR044938">
    <property type="entry name" value="EDC4_C_sf"/>
</dbReference>
<feature type="domain" description="Enhancer of mRNA-decapping protein 4 C-terminal" evidence="1">
    <location>
        <begin position="2"/>
        <end position="52"/>
    </location>
</feature>
<name>A0A0B6ZAV0_9EUPU</name>
<dbReference type="AlphaFoldDB" id="A0A0B6ZAV0"/>
<dbReference type="Gene3D" id="1.10.220.100">
    <property type="entry name" value="conserved c-terminal region of ge- 1"/>
    <property type="match status" value="1"/>
</dbReference>
<dbReference type="Pfam" id="PF21289">
    <property type="entry name" value="EDC4_C"/>
    <property type="match status" value="1"/>
</dbReference>
<evidence type="ECO:0000259" key="1">
    <source>
        <dbReference type="Pfam" id="PF21289"/>
    </source>
</evidence>
<dbReference type="EMBL" id="HACG01018662">
    <property type="protein sequence ID" value="CEK65527.1"/>
    <property type="molecule type" value="Transcribed_RNA"/>
</dbReference>
<organism evidence="2">
    <name type="scientific">Arion vulgaris</name>
    <dbReference type="NCBI Taxonomy" id="1028688"/>
    <lineage>
        <taxon>Eukaryota</taxon>
        <taxon>Metazoa</taxon>
        <taxon>Spiralia</taxon>
        <taxon>Lophotrochozoa</taxon>
        <taxon>Mollusca</taxon>
        <taxon>Gastropoda</taxon>
        <taxon>Heterobranchia</taxon>
        <taxon>Euthyneura</taxon>
        <taxon>Panpulmonata</taxon>
        <taxon>Eupulmonata</taxon>
        <taxon>Stylommatophora</taxon>
        <taxon>Helicina</taxon>
        <taxon>Arionoidea</taxon>
        <taxon>Arionidae</taxon>
        <taxon>Arion</taxon>
    </lineage>
</organism>
<dbReference type="InterPro" id="IPR049404">
    <property type="entry name" value="EDC4_C"/>
</dbReference>